<dbReference type="GO" id="GO:0022857">
    <property type="term" value="F:transmembrane transporter activity"/>
    <property type="evidence" value="ECO:0007669"/>
    <property type="project" value="InterPro"/>
</dbReference>
<dbReference type="OrthoDB" id="9775268at2"/>
<evidence type="ECO:0000313" key="7">
    <source>
        <dbReference type="EMBL" id="NDO72328.1"/>
    </source>
</evidence>
<dbReference type="InterPro" id="IPR036259">
    <property type="entry name" value="MFS_trans_sf"/>
</dbReference>
<reference evidence="7 8" key="1">
    <citation type="submission" date="2019-07" db="EMBL/GenBank/DDBJ databases">
        <title>Draft genome sequences of 15 bacterial species constituting the stable defined intestinal microbiota of the GM15 gnotobiotic mouse model.</title>
        <authorList>
            <person name="Elie C."/>
            <person name="Mathieu A."/>
            <person name="Saliou A."/>
            <person name="Darnaud M."/>
            <person name="Leulier F."/>
            <person name="Tamellini A."/>
        </authorList>
    </citation>
    <scope>NUCLEOTIDE SEQUENCE [LARGE SCALE GENOMIC DNA]</scope>
    <source>
        <strain evidence="8">ASF 502</strain>
    </source>
</reference>
<accession>A0A9X5CDX1</accession>
<evidence type="ECO:0000256" key="1">
    <source>
        <dbReference type="ARBA" id="ARBA00004651"/>
    </source>
</evidence>
<gene>
    <name evidence="7" type="ORF">FMM80_28380</name>
</gene>
<feature type="transmembrane region" description="Helical" evidence="6">
    <location>
        <begin position="228"/>
        <end position="246"/>
    </location>
</feature>
<feature type="transmembrane region" description="Helical" evidence="6">
    <location>
        <begin position="262"/>
        <end position="283"/>
    </location>
</feature>
<dbReference type="RefSeq" id="WP_004082701.1">
    <property type="nucleotide sequence ID" value="NZ_VIRB01000164.1"/>
</dbReference>
<dbReference type="GO" id="GO:0005886">
    <property type="term" value="C:plasma membrane"/>
    <property type="evidence" value="ECO:0007669"/>
    <property type="project" value="UniProtKB-SubCell"/>
</dbReference>
<feature type="transmembrane region" description="Helical" evidence="6">
    <location>
        <begin position="360"/>
        <end position="380"/>
    </location>
</feature>
<proteinExistence type="predicted"/>
<dbReference type="AlphaFoldDB" id="A0A9X5CDX1"/>
<sequence>MSMKLGAYTDIIKNEKNFRYMILANMISRFGDSVDAIAYSWMVYQLTGSAAWLSVILGVNMVPTVLFQPLGGALTEYFRKKRVIVICDIARGAVVFFTGVCMLLGVLEPWHLLVLTFINSSIEALRIPNGLAILPKILRKEHYKAAISMDQGVRRTSELIGMGCAGIIIGWIGIGGALFVDAVTFLASGLLLLLLRVNEESGEGQRFQMKGYSAALKEGFVYFKTSKLAMMVCVICVVQNLCMLPIENLQAAYISEYLRLDVFAMSVGGTAITAGMITGALFLPVISRRIPEKQVLIRGGILIGPLYFCYLAIGLIPFNEGKYLGYFIAAFAFGMLNSVIGVTVQVIFVSSVPEAFVGRISGIFNALACGSLPVGSFLLAGLSSVLAIRELYLLTGILSGILFLLMDRSNGKLKGK</sequence>
<dbReference type="PANTHER" id="PTHR23513:SF6">
    <property type="entry name" value="MAJOR FACILITATOR SUPERFAMILY ASSOCIATED DOMAIN-CONTAINING PROTEIN"/>
    <property type="match status" value="1"/>
</dbReference>
<keyword evidence="4 6" id="KW-1133">Transmembrane helix</keyword>
<feature type="transmembrane region" description="Helical" evidence="6">
    <location>
        <begin position="324"/>
        <end position="348"/>
    </location>
</feature>
<keyword evidence="5 6" id="KW-0472">Membrane</keyword>
<dbReference type="InterPro" id="IPR011701">
    <property type="entry name" value="MFS"/>
</dbReference>
<evidence type="ECO:0000256" key="4">
    <source>
        <dbReference type="ARBA" id="ARBA00022989"/>
    </source>
</evidence>
<feature type="transmembrane region" description="Helical" evidence="6">
    <location>
        <begin position="83"/>
        <end position="106"/>
    </location>
</feature>
<feature type="transmembrane region" description="Helical" evidence="6">
    <location>
        <begin position="386"/>
        <end position="406"/>
    </location>
</feature>
<dbReference type="PANTHER" id="PTHR23513">
    <property type="entry name" value="INTEGRAL MEMBRANE EFFLUX PROTEIN-RELATED"/>
    <property type="match status" value="1"/>
</dbReference>
<name>A0A9X5CDX1_9FIRM</name>
<organism evidence="7 8">
    <name type="scientific">Schaedlerella arabinosiphila</name>
    <dbReference type="NCBI Taxonomy" id="2044587"/>
    <lineage>
        <taxon>Bacteria</taxon>
        <taxon>Bacillati</taxon>
        <taxon>Bacillota</taxon>
        <taxon>Clostridia</taxon>
        <taxon>Lachnospirales</taxon>
        <taxon>Lachnospiraceae</taxon>
        <taxon>Schaedlerella</taxon>
    </lineage>
</organism>
<evidence type="ECO:0000256" key="2">
    <source>
        <dbReference type="ARBA" id="ARBA00022475"/>
    </source>
</evidence>
<feature type="transmembrane region" description="Helical" evidence="6">
    <location>
        <begin position="155"/>
        <end position="172"/>
    </location>
</feature>
<dbReference type="CDD" id="cd06173">
    <property type="entry name" value="MFS_MefA_like"/>
    <property type="match status" value="1"/>
</dbReference>
<keyword evidence="3 6" id="KW-0812">Transmembrane</keyword>
<dbReference type="SUPFAM" id="SSF103473">
    <property type="entry name" value="MFS general substrate transporter"/>
    <property type="match status" value="1"/>
</dbReference>
<feature type="transmembrane region" description="Helical" evidence="6">
    <location>
        <begin position="295"/>
        <end position="318"/>
    </location>
</feature>
<dbReference type="EMBL" id="VIRB01000164">
    <property type="protein sequence ID" value="NDO72328.1"/>
    <property type="molecule type" value="Genomic_DNA"/>
</dbReference>
<evidence type="ECO:0000256" key="6">
    <source>
        <dbReference type="SAM" id="Phobius"/>
    </source>
</evidence>
<dbReference type="Gene3D" id="1.20.1250.20">
    <property type="entry name" value="MFS general substrate transporter like domains"/>
    <property type="match status" value="1"/>
</dbReference>
<keyword evidence="2" id="KW-1003">Cell membrane</keyword>
<comment type="caution">
    <text evidence="7">The sequence shown here is derived from an EMBL/GenBank/DDBJ whole genome shotgun (WGS) entry which is preliminary data.</text>
</comment>
<protein>
    <submittedName>
        <fullName evidence="7">MFS transporter</fullName>
    </submittedName>
</protein>
<evidence type="ECO:0000313" key="8">
    <source>
        <dbReference type="Proteomes" id="UP000474104"/>
    </source>
</evidence>
<dbReference type="Pfam" id="PF07690">
    <property type="entry name" value="MFS_1"/>
    <property type="match status" value="1"/>
</dbReference>
<feature type="transmembrane region" description="Helical" evidence="6">
    <location>
        <begin position="50"/>
        <end position="71"/>
    </location>
</feature>
<evidence type="ECO:0000256" key="5">
    <source>
        <dbReference type="ARBA" id="ARBA00023136"/>
    </source>
</evidence>
<evidence type="ECO:0000256" key="3">
    <source>
        <dbReference type="ARBA" id="ARBA00022692"/>
    </source>
</evidence>
<dbReference type="Proteomes" id="UP000474104">
    <property type="component" value="Unassembled WGS sequence"/>
</dbReference>
<comment type="subcellular location">
    <subcellularLocation>
        <location evidence="1">Cell membrane</location>
        <topology evidence="1">Multi-pass membrane protein</topology>
    </subcellularLocation>
</comment>